<evidence type="ECO:0000256" key="5">
    <source>
        <dbReference type="ARBA" id="ARBA00022432"/>
    </source>
</evidence>
<evidence type="ECO:0000256" key="10">
    <source>
        <dbReference type="RuleBase" id="RU363013"/>
    </source>
</evidence>
<dbReference type="EMBL" id="JACOSL010000016">
    <property type="protein sequence ID" value="MBI1755956.1"/>
    <property type="molecule type" value="Genomic_DNA"/>
</dbReference>
<comment type="subunit">
    <text evidence="9 10">Homodimer.</text>
</comment>
<evidence type="ECO:0000256" key="9">
    <source>
        <dbReference type="HAMAP-Rule" id="MF_00147"/>
    </source>
</evidence>
<feature type="binding site" evidence="9">
    <location>
        <position position="226"/>
    </location>
    <ligand>
        <name>substrate</name>
    </ligand>
</feature>
<feature type="binding site" evidence="9">
    <location>
        <begin position="247"/>
        <end position="248"/>
    </location>
    <ligand>
        <name>substrate</name>
    </ligand>
</feature>
<feature type="binding site" evidence="9">
    <location>
        <begin position="9"/>
        <end position="11"/>
    </location>
    <ligand>
        <name>substrate</name>
    </ligand>
</feature>
<feature type="active site" description="Proton acceptor" evidence="9">
    <location>
        <position position="180"/>
    </location>
</feature>
<comment type="subcellular location">
    <subcellularLocation>
        <location evidence="9 10">Cytoplasm</location>
    </subcellularLocation>
</comment>
<evidence type="ECO:0000256" key="7">
    <source>
        <dbReference type="ARBA" id="ARBA00023152"/>
    </source>
</evidence>
<dbReference type="Proteomes" id="UP000727962">
    <property type="component" value="Unassembled WGS sequence"/>
</dbReference>
<dbReference type="PROSITE" id="PS00171">
    <property type="entry name" value="TIM_1"/>
    <property type="match status" value="1"/>
</dbReference>
<dbReference type="PANTHER" id="PTHR21139">
    <property type="entry name" value="TRIOSEPHOSPHATE ISOMERASE"/>
    <property type="match status" value="1"/>
</dbReference>
<evidence type="ECO:0000256" key="2">
    <source>
        <dbReference type="ARBA" id="ARBA00007422"/>
    </source>
</evidence>
<sequence length="263" mass="28253">MRTRLVVGNWKMNFTEAEATAAVQSFIKMVSAKSTVDVVVCPPATCIHSVRELVKDTHVKVGAQDVFWEDAGAFTGRISPRMLDDAGVTHCIVGHSETRGRFGKLEVPASTVSTFVETNETINLKLKALLFHALIPILCVGETTEERKEGFTEAVIREQLAGALAGIDASELYFFVVAYEPVWAIGTGNTCEPEEAGRVCRFVSSVLAELLDADVAENIRVLYGGSVRAANAGDLFQQDGIDGGLVGGASLDPLEFSRIVMSA</sequence>
<evidence type="ECO:0000256" key="8">
    <source>
        <dbReference type="ARBA" id="ARBA00023235"/>
    </source>
</evidence>
<dbReference type="InterPro" id="IPR020861">
    <property type="entry name" value="Triosephosphate_isomerase_AS"/>
</dbReference>
<dbReference type="HAMAP" id="MF_00147_B">
    <property type="entry name" value="TIM_B"/>
    <property type="match status" value="1"/>
</dbReference>
<dbReference type="GO" id="GO:0006096">
    <property type="term" value="P:glycolytic process"/>
    <property type="evidence" value="ECO:0007669"/>
    <property type="project" value="UniProtKB-UniRule"/>
</dbReference>
<evidence type="ECO:0000313" key="12">
    <source>
        <dbReference type="Proteomes" id="UP000727962"/>
    </source>
</evidence>
<dbReference type="PANTHER" id="PTHR21139:SF42">
    <property type="entry name" value="TRIOSEPHOSPHATE ISOMERASE"/>
    <property type="match status" value="1"/>
</dbReference>
<dbReference type="Pfam" id="PF00121">
    <property type="entry name" value="TIM"/>
    <property type="match status" value="1"/>
</dbReference>
<comment type="pathway">
    <text evidence="1 9 10">Carbohydrate degradation; glycolysis; D-glyceraldehyde 3-phosphate from glycerone phosphate: step 1/1.</text>
</comment>
<dbReference type="CDD" id="cd00311">
    <property type="entry name" value="TIM"/>
    <property type="match status" value="1"/>
</dbReference>
<accession>A0A931PVU5</accession>
<dbReference type="InterPro" id="IPR013785">
    <property type="entry name" value="Aldolase_TIM"/>
</dbReference>
<evidence type="ECO:0000256" key="1">
    <source>
        <dbReference type="ARBA" id="ARBA00004680"/>
    </source>
</evidence>
<dbReference type="InterPro" id="IPR035990">
    <property type="entry name" value="TIM_sf"/>
</dbReference>
<proteinExistence type="inferred from homology"/>
<reference evidence="11" key="1">
    <citation type="submission" date="2020-07" db="EMBL/GenBank/DDBJ databases">
        <title>Huge and variable diversity of episymbiotic CPR bacteria and DPANN archaea in groundwater ecosystems.</title>
        <authorList>
            <person name="He C.Y."/>
            <person name="Keren R."/>
            <person name="Whittaker M."/>
            <person name="Farag I.F."/>
            <person name="Doudna J."/>
            <person name="Cate J.H.D."/>
            <person name="Banfield J.F."/>
        </authorList>
    </citation>
    <scope>NUCLEOTIDE SEQUENCE</scope>
    <source>
        <strain evidence="11">NC_groundwater_17_Pr7_B-0.1um_64_12</strain>
    </source>
</reference>
<dbReference type="GO" id="GO:0006094">
    <property type="term" value="P:gluconeogenesis"/>
    <property type="evidence" value="ECO:0007669"/>
    <property type="project" value="UniProtKB-UniRule"/>
</dbReference>
<feature type="binding site" evidence="9">
    <location>
        <position position="186"/>
    </location>
    <ligand>
        <name>substrate</name>
    </ligand>
</feature>
<comment type="pathway">
    <text evidence="9 10">Carbohydrate biosynthesis; gluconeogenesis.</text>
</comment>
<keyword evidence="7 9" id="KW-0324">Glycolysis</keyword>
<comment type="catalytic activity">
    <reaction evidence="9 10">
        <text>D-glyceraldehyde 3-phosphate = dihydroxyacetone phosphate</text>
        <dbReference type="Rhea" id="RHEA:18585"/>
        <dbReference type="ChEBI" id="CHEBI:57642"/>
        <dbReference type="ChEBI" id="CHEBI:59776"/>
        <dbReference type="EC" id="5.3.1.1"/>
    </reaction>
</comment>
<comment type="caution">
    <text evidence="11">The sequence shown here is derived from an EMBL/GenBank/DDBJ whole genome shotgun (WGS) entry which is preliminary data.</text>
</comment>
<dbReference type="InterPro" id="IPR022896">
    <property type="entry name" value="TrioseP_Isoase_bac/euk"/>
</dbReference>
<evidence type="ECO:0000256" key="6">
    <source>
        <dbReference type="ARBA" id="ARBA00022490"/>
    </source>
</evidence>
<dbReference type="GO" id="GO:0019563">
    <property type="term" value="P:glycerol catabolic process"/>
    <property type="evidence" value="ECO:0007669"/>
    <property type="project" value="TreeGrafter"/>
</dbReference>
<organism evidence="11 12">
    <name type="scientific">Fimbriimonas ginsengisoli</name>
    <dbReference type="NCBI Taxonomy" id="1005039"/>
    <lineage>
        <taxon>Bacteria</taxon>
        <taxon>Bacillati</taxon>
        <taxon>Armatimonadota</taxon>
        <taxon>Fimbriimonadia</taxon>
        <taxon>Fimbriimonadales</taxon>
        <taxon>Fimbriimonadaceae</taxon>
        <taxon>Fimbriimonas</taxon>
    </lineage>
</organism>
<dbReference type="InterPro" id="IPR000652">
    <property type="entry name" value="Triosephosphate_isomerase"/>
</dbReference>
<protein>
    <recommendedName>
        <fullName evidence="4 9">Triosephosphate isomerase</fullName>
        <shortName evidence="9">TIM</shortName>
        <shortName evidence="9">TPI</shortName>
        <ecNumber evidence="3 9">5.3.1.1</ecNumber>
    </recommendedName>
    <alternativeName>
        <fullName evidence="9">Triose-phosphate isomerase</fullName>
    </alternativeName>
</protein>
<evidence type="ECO:0000256" key="4">
    <source>
        <dbReference type="ARBA" id="ARBA00019397"/>
    </source>
</evidence>
<keyword evidence="8 9" id="KW-0413">Isomerase</keyword>
<dbReference type="GO" id="GO:0004807">
    <property type="term" value="F:triose-phosphate isomerase activity"/>
    <property type="evidence" value="ECO:0007669"/>
    <property type="project" value="UniProtKB-UniRule"/>
</dbReference>
<keyword evidence="5 9" id="KW-0312">Gluconeogenesis</keyword>
<dbReference type="EC" id="5.3.1.1" evidence="3 9"/>
<evidence type="ECO:0000313" key="11">
    <source>
        <dbReference type="EMBL" id="MBI1755956.1"/>
    </source>
</evidence>
<comment type="similarity">
    <text evidence="2 9 10">Belongs to the triosephosphate isomerase family.</text>
</comment>
<dbReference type="AlphaFoldDB" id="A0A931PVU5"/>
<dbReference type="Gene3D" id="3.20.20.70">
    <property type="entry name" value="Aldolase class I"/>
    <property type="match status" value="1"/>
</dbReference>
<evidence type="ECO:0000256" key="3">
    <source>
        <dbReference type="ARBA" id="ARBA00011940"/>
    </source>
</evidence>
<keyword evidence="6 9" id="KW-0963">Cytoplasm</keyword>
<dbReference type="SUPFAM" id="SSF51351">
    <property type="entry name" value="Triosephosphate isomerase (TIM)"/>
    <property type="match status" value="1"/>
</dbReference>
<dbReference type="PROSITE" id="PS51440">
    <property type="entry name" value="TIM_2"/>
    <property type="match status" value="1"/>
</dbReference>
<dbReference type="NCBIfam" id="TIGR00419">
    <property type="entry name" value="tim"/>
    <property type="match status" value="1"/>
</dbReference>
<gene>
    <name evidence="9" type="primary">tpiA</name>
    <name evidence="11" type="ORF">HYR64_02485</name>
</gene>
<dbReference type="FunFam" id="3.20.20.70:FF:000016">
    <property type="entry name" value="Triosephosphate isomerase"/>
    <property type="match status" value="1"/>
</dbReference>
<feature type="active site" description="Electrophile" evidence="9">
    <location>
        <position position="95"/>
    </location>
</feature>
<dbReference type="GO" id="GO:0046166">
    <property type="term" value="P:glyceraldehyde-3-phosphate biosynthetic process"/>
    <property type="evidence" value="ECO:0007669"/>
    <property type="project" value="TreeGrafter"/>
</dbReference>
<dbReference type="GO" id="GO:0005829">
    <property type="term" value="C:cytosol"/>
    <property type="evidence" value="ECO:0007669"/>
    <property type="project" value="TreeGrafter"/>
</dbReference>
<name>A0A931PVU5_FIMGI</name>
<comment type="function">
    <text evidence="9">Involved in the gluconeogenesis. Catalyzes stereospecifically the conversion of dihydroxyacetone phosphate (DHAP) to D-glyceraldehyde-3-phosphate (G3P).</text>
</comment>